<reference evidence="3" key="1">
    <citation type="submission" date="2018-02" db="EMBL/GenBank/DDBJ databases">
        <authorList>
            <person name="Cohen D.B."/>
            <person name="Kent A.D."/>
        </authorList>
    </citation>
    <scope>NUCLEOTIDE SEQUENCE</scope>
</reference>
<feature type="domain" description="Protein ENHANCED DISEASE RESISTANCE 2 C-terminal" evidence="2">
    <location>
        <begin position="204"/>
        <end position="402"/>
    </location>
</feature>
<name>A0A2N9E8T9_FAGSY</name>
<organism evidence="3">
    <name type="scientific">Fagus sylvatica</name>
    <name type="common">Beechnut</name>
    <dbReference type="NCBI Taxonomy" id="28930"/>
    <lineage>
        <taxon>Eukaryota</taxon>
        <taxon>Viridiplantae</taxon>
        <taxon>Streptophyta</taxon>
        <taxon>Embryophyta</taxon>
        <taxon>Tracheophyta</taxon>
        <taxon>Spermatophyta</taxon>
        <taxon>Magnoliopsida</taxon>
        <taxon>eudicotyledons</taxon>
        <taxon>Gunneridae</taxon>
        <taxon>Pentapetalae</taxon>
        <taxon>rosids</taxon>
        <taxon>fabids</taxon>
        <taxon>Fagales</taxon>
        <taxon>Fagaceae</taxon>
        <taxon>Fagus</taxon>
    </lineage>
</organism>
<evidence type="ECO:0000313" key="3">
    <source>
        <dbReference type="EMBL" id="SPC75386.1"/>
    </source>
</evidence>
<dbReference type="PANTHER" id="PTHR31558:SF19">
    <property type="entry name" value="PROTEIN ENHANCED DISEASE RESISTANCE 2 C-TERMINAL DOMAIN-CONTAINING PROTEIN"/>
    <property type="match status" value="1"/>
</dbReference>
<feature type="region of interest" description="Disordered" evidence="1">
    <location>
        <begin position="24"/>
        <end position="50"/>
    </location>
</feature>
<gene>
    <name evidence="3" type="ORF">FSB_LOCUS3268</name>
</gene>
<dbReference type="AlphaFoldDB" id="A0A2N9E8T9"/>
<dbReference type="EMBL" id="OIVN01000158">
    <property type="protein sequence ID" value="SPC75386.1"/>
    <property type="molecule type" value="Genomic_DNA"/>
</dbReference>
<evidence type="ECO:0000259" key="2">
    <source>
        <dbReference type="Pfam" id="PF07059"/>
    </source>
</evidence>
<sequence>MGACGSRPEGCAGGRIRLPKKKRINRKRRRAAKRRVPFNNNLEITDRSHSNPAFQGSFDVSFFDSVESELDDEFYSVYDDAFSPIGSESTLSISSRRDINFNEKNVNLSRDFRSQLNLDDSRNEVAPGDEAANTCMPCLPSTGIRTFSPGQTSSKRKTLSKVSFKWKEGHADITIVSPKARLQKPLAGSSIPFCPVEKRMPDCWSPIEPSAFKVRGSNYFRDKKKDFAPNFAAYYPVGADVFLSQKKIDHIARFVELPHVNSAGEIPSILIVNIQRLIHDEVERVRNFPVDTISSFRDRLKILGKVANVEDLHLSSAEKKLMNASNEKPFLSRPQHEFYLGENYFEIDLDMHRFSYIARKGIEAFHGRLKSCILDFGLTIQGSKAEDLPEHMLCCIRLNEIDYNNYNQLGF</sequence>
<dbReference type="PANTHER" id="PTHR31558">
    <property type="entry name" value="CW14 PROTEIN"/>
    <property type="match status" value="1"/>
</dbReference>
<dbReference type="Pfam" id="PF07059">
    <property type="entry name" value="EDR2_C"/>
    <property type="match status" value="1"/>
</dbReference>
<accession>A0A2N9E8T9</accession>
<protein>
    <recommendedName>
        <fullName evidence="2">Protein ENHANCED DISEASE RESISTANCE 2 C-terminal domain-containing protein</fullName>
    </recommendedName>
</protein>
<evidence type="ECO:0000256" key="1">
    <source>
        <dbReference type="SAM" id="MobiDB-lite"/>
    </source>
</evidence>
<proteinExistence type="predicted"/>
<dbReference type="InterPro" id="IPR009769">
    <property type="entry name" value="EDR2_C"/>
</dbReference>
<feature type="compositionally biased region" description="Basic residues" evidence="1">
    <location>
        <begin position="24"/>
        <end position="36"/>
    </location>
</feature>